<comment type="caution">
    <text evidence="8">The sequence shown here is derived from an EMBL/GenBank/DDBJ whole genome shotgun (WGS) entry which is preliminary data.</text>
</comment>
<evidence type="ECO:0000313" key="9">
    <source>
        <dbReference type="Proteomes" id="UP000664169"/>
    </source>
</evidence>
<dbReference type="InterPro" id="IPR049326">
    <property type="entry name" value="Rhodopsin_dom_fungi"/>
</dbReference>
<feature type="transmembrane region" description="Helical" evidence="6">
    <location>
        <begin position="255"/>
        <end position="276"/>
    </location>
</feature>
<dbReference type="Pfam" id="PF20684">
    <property type="entry name" value="Fung_rhodopsin"/>
    <property type="match status" value="1"/>
</dbReference>
<dbReference type="EMBL" id="CAJPDQ010000037">
    <property type="protein sequence ID" value="CAF9930937.1"/>
    <property type="molecule type" value="Genomic_DNA"/>
</dbReference>
<evidence type="ECO:0000256" key="6">
    <source>
        <dbReference type="SAM" id="Phobius"/>
    </source>
</evidence>
<proteinExistence type="inferred from homology"/>
<feature type="transmembrane region" description="Helical" evidence="6">
    <location>
        <begin position="136"/>
        <end position="162"/>
    </location>
</feature>
<dbReference type="PANTHER" id="PTHR33048:SF157">
    <property type="entry name" value="INTEGRAL MEMBRANE PROTEIN"/>
    <property type="match status" value="1"/>
</dbReference>
<feature type="transmembrane region" description="Helical" evidence="6">
    <location>
        <begin position="211"/>
        <end position="235"/>
    </location>
</feature>
<feature type="domain" description="Rhodopsin" evidence="7">
    <location>
        <begin position="31"/>
        <end position="274"/>
    </location>
</feature>
<dbReference type="PANTHER" id="PTHR33048">
    <property type="entry name" value="PTH11-LIKE INTEGRAL MEMBRANE PROTEIN (AFU_ORTHOLOGUE AFUA_5G11245)"/>
    <property type="match status" value="1"/>
</dbReference>
<gene>
    <name evidence="8" type="ORF">GOMPHAMPRED_005773</name>
</gene>
<comment type="subcellular location">
    <subcellularLocation>
        <location evidence="1">Membrane</location>
        <topology evidence="1">Multi-pass membrane protein</topology>
    </subcellularLocation>
</comment>
<feature type="transmembrane region" description="Helical" evidence="6">
    <location>
        <begin position="95"/>
        <end position="116"/>
    </location>
</feature>
<dbReference type="AlphaFoldDB" id="A0A8H3IK25"/>
<dbReference type="Proteomes" id="UP000664169">
    <property type="component" value="Unassembled WGS sequence"/>
</dbReference>
<reference evidence="8" key="1">
    <citation type="submission" date="2021-03" db="EMBL/GenBank/DDBJ databases">
        <authorList>
            <person name="Tagirdzhanova G."/>
        </authorList>
    </citation>
    <scope>NUCLEOTIDE SEQUENCE</scope>
</reference>
<dbReference type="GO" id="GO:0016020">
    <property type="term" value="C:membrane"/>
    <property type="evidence" value="ECO:0007669"/>
    <property type="project" value="UniProtKB-SubCell"/>
</dbReference>
<dbReference type="InterPro" id="IPR052337">
    <property type="entry name" value="SAT4-like"/>
</dbReference>
<feature type="transmembrane region" description="Helical" evidence="6">
    <location>
        <begin position="174"/>
        <end position="199"/>
    </location>
</feature>
<sequence>MPESIRFDGSMAGLSSLVAVFLVLVTVTLALRFVARYKQKVKPGIDDYLAIVPWLCFGVFFALAIYGMAKEFKGKLANPDKTLRPKPWETEKVDWSSDIVSVVALGSIRLSAVFFYRRIFCTGRRDLFDVASKMMIFIITIWTIGFFIESLIVCDGSVSAIFQAAPSCAFKSWLYGLAFSSLVLDLLVILLPVPMIWSLHTTMGRKLSISAVFLLAGCGLGASAARATILVFIWTNNTSALNTHDVNVANTISCYYQYLEVGVGAIAVNLPSLWYFRNDVKPGKLLRSMRSLVSLRSSASKTPNHENNGTFMDDNHDYSMASFFSHKEVIPSARDKLEINASSTTHAISKD</sequence>
<evidence type="ECO:0000256" key="1">
    <source>
        <dbReference type="ARBA" id="ARBA00004141"/>
    </source>
</evidence>
<feature type="transmembrane region" description="Helical" evidence="6">
    <location>
        <begin position="12"/>
        <end position="35"/>
    </location>
</feature>
<protein>
    <recommendedName>
        <fullName evidence="7">Rhodopsin domain-containing protein</fullName>
    </recommendedName>
</protein>
<accession>A0A8H3IK25</accession>
<comment type="similarity">
    <text evidence="5">Belongs to the SAT4 family.</text>
</comment>
<evidence type="ECO:0000256" key="5">
    <source>
        <dbReference type="ARBA" id="ARBA00038359"/>
    </source>
</evidence>
<feature type="transmembrane region" description="Helical" evidence="6">
    <location>
        <begin position="47"/>
        <end position="69"/>
    </location>
</feature>
<keyword evidence="3 6" id="KW-1133">Transmembrane helix</keyword>
<name>A0A8H3IK25_9LECA</name>
<evidence type="ECO:0000313" key="8">
    <source>
        <dbReference type="EMBL" id="CAF9930937.1"/>
    </source>
</evidence>
<keyword evidence="9" id="KW-1185">Reference proteome</keyword>
<evidence type="ECO:0000256" key="4">
    <source>
        <dbReference type="ARBA" id="ARBA00023136"/>
    </source>
</evidence>
<evidence type="ECO:0000256" key="3">
    <source>
        <dbReference type="ARBA" id="ARBA00022989"/>
    </source>
</evidence>
<dbReference type="OrthoDB" id="5393606at2759"/>
<keyword evidence="4 6" id="KW-0472">Membrane</keyword>
<evidence type="ECO:0000256" key="2">
    <source>
        <dbReference type="ARBA" id="ARBA00022692"/>
    </source>
</evidence>
<keyword evidence="2 6" id="KW-0812">Transmembrane</keyword>
<evidence type="ECO:0000259" key="7">
    <source>
        <dbReference type="Pfam" id="PF20684"/>
    </source>
</evidence>
<organism evidence="8 9">
    <name type="scientific">Gomphillus americanus</name>
    <dbReference type="NCBI Taxonomy" id="1940652"/>
    <lineage>
        <taxon>Eukaryota</taxon>
        <taxon>Fungi</taxon>
        <taxon>Dikarya</taxon>
        <taxon>Ascomycota</taxon>
        <taxon>Pezizomycotina</taxon>
        <taxon>Lecanoromycetes</taxon>
        <taxon>OSLEUM clade</taxon>
        <taxon>Ostropomycetidae</taxon>
        <taxon>Ostropales</taxon>
        <taxon>Graphidaceae</taxon>
        <taxon>Gomphilloideae</taxon>
        <taxon>Gomphillus</taxon>
    </lineage>
</organism>